<dbReference type="PATRIC" id="fig|1121326.3.peg.3540"/>
<dbReference type="EMBL" id="LWAE01000003">
    <property type="protein sequence ID" value="KZL91741.1"/>
    <property type="molecule type" value="Genomic_DNA"/>
</dbReference>
<evidence type="ECO:0000313" key="2">
    <source>
        <dbReference type="Proteomes" id="UP000076603"/>
    </source>
</evidence>
<gene>
    <name evidence="1" type="ORF">CLMAG_35000</name>
</gene>
<keyword evidence="2" id="KW-1185">Reference proteome</keyword>
<comment type="caution">
    <text evidence="1">The sequence shown here is derived from an EMBL/GenBank/DDBJ whole genome shotgun (WGS) entry which is preliminary data.</text>
</comment>
<proteinExistence type="predicted"/>
<dbReference type="OrthoDB" id="9795264at2"/>
<name>A0A162SQM9_9CLOT</name>
<dbReference type="AlphaFoldDB" id="A0A162SQM9"/>
<accession>A0A162SQM9</accession>
<protein>
    <submittedName>
        <fullName evidence="1">Uncharacterized protein</fullName>
    </submittedName>
</protein>
<dbReference type="Pfam" id="PF11148">
    <property type="entry name" value="DUF2922"/>
    <property type="match status" value="1"/>
</dbReference>
<dbReference type="RefSeq" id="WP_066624915.1">
    <property type="nucleotide sequence ID" value="NZ_FQXL01000043.1"/>
</dbReference>
<evidence type="ECO:0000313" key="1">
    <source>
        <dbReference type="EMBL" id="KZL91741.1"/>
    </source>
</evidence>
<sequence length="61" mass="6563">MNLGNINADEATGQPSVIQAEVNTLMNLIVQKKIFATSYGVIFGKKDAKVVSTTSQEFTIS</sequence>
<dbReference type="Proteomes" id="UP000076603">
    <property type="component" value="Unassembled WGS sequence"/>
</dbReference>
<reference evidence="1 2" key="1">
    <citation type="submission" date="2016-04" db="EMBL/GenBank/DDBJ databases">
        <title>Genome sequence of Clostridium magnum DSM 2767.</title>
        <authorList>
            <person name="Poehlein A."/>
            <person name="Uhlig R."/>
            <person name="Fischer R."/>
            <person name="Bahl H."/>
            <person name="Daniel R."/>
        </authorList>
    </citation>
    <scope>NUCLEOTIDE SEQUENCE [LARGE SCALE GENOMIC DNA]</scope>
    <source>
        <strain evidence="1 2">DSM 2767</strain>
    </source>
</reference>
<dbReference type="InterPro" id="IPR021321">
    <property type="entry name" value="DUF2922"/>
</dbReference>
<organism evidence="1 2">
    <name type="scientific">Clostridium magnum DSM 2767</name>
    <dbReference type="NCBI Taxonomy" id="1121326"/>
    <lineage>
        <taxon>Bacteria</taxon>
        <taxon>Bacillati</taxon>
        <taxon>Bacillota</taxon>
        <taxon>Clostridia</taxon>
        <taxon>Eubacteriales</taxon>
        <taxon>Clostridiaceae</taxon>
        <taxon>Clostridium</taxon>
    </lineage>
</organism>